<feature type="compositionally biased region" description="Basic and acidic residues" evidence="1">
    <location>
        <begin position="1"/>
        <end position="27"/>
    </location>
</feature>
<comment type="caution">
    <text evidence="2">The sequence shown here is derived from an EMBL/GenBank/DDBJ whole genome shotgun (WGS) entry which is preliminary data.</text>
</comment>
<evidence type="ECO:0000313" key="3">
    <source>
        <dbReference type="Proteomes" id="UP001372834"/>
    </source>
</evidence>
<organism evidence="2 3">
    <name type="scientific">Polyplax serrata</name>
    <name type="common">Common mouse louse</name>
    <dbReference type="NCBI Taxonomy" id="468196"/>
    <lineage>
        <taxon>Eukaryota</taxon>
        <taxon>Metazoa</taxon>
        <taxon>Ecdysozoa</taxon>
        <taxon>Arthropoda</taxon>
        <taxon>Hexapoda</taxon>
        <taxon>Insecta</taxon>
        <taxon>Pterygota</taxon>
        <taxon>Neoptera</taxon>
        <taxon>Paraneoptera</taxon>
        <taxon>Psocodea</taxon>
        <taxon>Troctomorpha</taxon>
        <taxon>Phthiraptera</taxon>
        <taxon>Anoplura</taxon>
        <taxon>Polyplacidae</taxon>
        <taxon>Polyplax</taxon>
    </lineage>
</organism>
<gene>
    <name evidence="2" type="ORF">RUM43_011743</name>
</gene>
<sequence>MTLPRRDRQAVDRRKEKKTKEQRERLGKSTKLRVMMNNLDFSDIKDISFEGLYNACVCVFHPTLFIPRTQQRELWCDLVGRNGVDEKVASDSTRVSTVQKRI</sequence>
<dbReference type="EMBL" id="JAWJWE010000005">
    <property type="protein sequence ID" value="KAK6634343.1"/>
    <property type="molecule type" value="Genomic_DNA"/>
</dbReference>
<reference evidence="2 3" key="1">
    <citation type="submission" date="2023-10" db="EMBL/GenBank/DDBJ databases">
        <title>Genomes of two closely related lineages of the louse Polyplax serrata with different host specificities.</title>
        <authorList>
            <person name="Martinu J."/>
            <person name="Tarabai H."/>
            <person name="Stefka J."/>
            <person name="Hypsa V."/>
        </authorList>
    </citation>
    <scope>NUCLEOTIDE SEQUENCE [LARGE SCALE GENOMIC DNA]</scope>
    <source>
        <strain evidence="2">HR10_N</strain>
    </source>
</reference>
<protein>
    <submittedName>
        <fullName evidence="2">Uncharacterized protein</fullName>
    </submittedName>
</protein>
<evidence type="ECO:0000313" key="2">
    <source>
        <dbReference type="EMBL" id="KAK6634343.1"/>
    </source>
</evidence>
<proteinExistence type="predicted"/>
<evidence type="ECO:0000256" key="1">
    <source>
        <dbReference type="SAM" id="MobiDB-lite"/>
    </source>
</evidence>
<dbReference type="Proteomes" id="UP001372834">
    <property type="component" value="Unassembled WGS sequence"/>
</dbReference>
<name>A0AAN8P6F1_POLSC</name>
<accession>A0AAN8P6F1</accession>
<feature type="region of interest" description="Disordered" evidence="1">
    <location>
        <begin position="1"/>
        <end position="28"/>
    </location>
</feature>
<dbReference type="AlphaFoldDB" id="A0AAN8P6F1"/>